<gene>
    <name evidence="2" type="ORF">AUC68_07065</name>
</gene>
<evidence type="ECO:0000313" key="3">
    <source>
        <dbReference type="Proteomes" id="UP000094501"/>
    </source>
</evidence>
<reference evidence="2 3" key="1">
    <citation type="journal article" date="2016" name="Environ. Microbiol.">
        <title>New Methyloceanibacter diversity from North Sea sediments includes methanotroph containing solely the soluble methane monooxygenase.</title>
        <authorList>
            <person name="Vekeman B."/>
            <person name="Kerckhof F.M."/>
            <person name="Cremers G."/>
            <person name="de Vos P."/>
            <person name="Vandamme P."/>
            <person name="Boon N."/>
            <person name="Op den Camp H.J."/>
            <person name="Heylen K."/>
        </authorList>
    </citation>
    <scope>NUCLEOTIDE SEQUENCE [LARGE SCALE GENOMIC DNA]</scope>
    <source>
        <strain evidence="2 3">R-67174</strain>
    </source>
</reference>
<name>A0A1E3VZE4_9HYPH</name>
<dbReference type="Proteomes" id="UP000094501">
    <property type="component" value="Unassembled WGS sequence"/>
</dbReference>
<dbReference type="AlphaFoldDB" id="A0A1E3VZE4"/>
<feature type="region of interest" description="Disordered" evidence="1">
    <location>
        <begin position="1"/>
        <end position="26"/>
    </location>
</feature>
<evidence type="ECO:0000256" key="1">
    <source>
        <dbReference type="SAM" id="MobiDB-lite"/>
    </source>
</evidence>
<feature type="region of interest" description="Disordered" evidence="1">
    <location>
        <begin position="61"/>
        <end position="88"/>
    </location>
</feature>
<comment type="caution">
    <text evidence="2">The sequence shown here is derived from an EMBL/GenBank/DDBJ whole genome shotgun (WGS) entry which is preliminary data.</text>
</comment>
<keyword evidence="3" id="KW-1185">Reference proteome</keyword>
<protein>
    <submittedName>
        <fullName evidence="2">Uncharacterized protein</fullName>
    </submittedName>
</protein>
<sequence length="88" mass="9114">MSPAPLDFMPEPPPMSPLIRDLGGGPPIDITGKVDVTGKVDSELKGQADVNVRVHIDGPGRVKGMSATSEGHIRANVGTSTMDIGVKP</sequence>
<accession>A0A1E3VZE4</accession>
<dbReference type="EMBL" id="LPWG01000012">
    <property type="protein sequence ID" value="ODR98924.1"/>
    <property type="molecule type" value="Genomic_DNA"/>
</dbReference>
<proteinExistence type="predicted"/>
<organism evidence="2 3">
    <name type="scientific">Methyloceanibacter methanicus</name>
    <dbReference type="NCBI Taxonomy" id="1774968"/>
    <lineage>
        <taxon>Bacteria</taxon>
        <taxon>Pseudomonadati</taxon>
        <taxon>Pseudomonadota</taxon>
        <taxon>Alphaproteobacteria</taxon>
        <taxon>Hyphomicrobiales</taxon>
        <taxon>Hyphomicrobiaceae</taxon>
        <taxon>Methyloceanibacter</taxon>
    </lineage>
</organism>
<evidence type="ECO:0000313" key="2">
    <source>
        <dbReference type="EMBL" id="ODR98924.1"/>
    </source>
</evidence>